<dbReference type="Gene3D" id="3.30.830.10">
    <property type="entry name" value="Metalloenzyme, LuxS/M16 peptidase-like"/>
    <property type="match status" value="2"/>
</dbReference>
<dbReference type="GO" id="GO:0046872">
    <property type="term" value="F:metal ion binding"/>
    <property type="evidence" value="ECO:0007669"/>
    <property type="project" value="InterPro"/>
</dbReference>
<evidence type="ECO:0000313" key="4">
    <source>
        <dbReference type="EMBL" id="PIY71510.1"/>
    </source>
</evidence>
<dbReference type="Proteomes" id="UP000229401">
    <property type="component" value="Unassembled WGS sequence"/>
</dbReference>
<evidence type="ECO:0000259" key="3">
    <source>
        <dbReference type="Pfam" id="PF05193"/>
    </source>
</evidence>
<evidence type="ECO:0000256" key="1">
    <source>
        <dbReference type="ARBA" id="ARBA00007261"/>
    </source>
</evidence>
<accession>A0A2M7QI07</accession>
<feature type="domain" description="Peptidase M16 C-terminal" evidence="3">
    <location>
        <begin position="167"/>
        <end position="353"/>
    </location>
</feature>
<gene>
    <name evidence="4" type="ORF">COY87_05800</name>
</gene>
<evidence type="ECO:0008006" key="6">
    <source>
        <dbReference type="Google" id="ProtNLM"/>
    </source>
</evidence>
<dbReference type="SUPFAM" id="SSF63411">
    <property type="entry name" value="LuxS/MPP-like metallohydrolase"/>
    <property type="match status" value="2"/>
</dbReference>
<dbReference type="AlphaFoldDB" id="A0A2M7QI07"/>
<comment type="similarity">
    <text evidence="1">Belongs to the peptidase M16 family.</text>
</comment>
<dbReference type="Pfam" id="PF00675">
    <property type="entry name" value="Peptidase_M16"/>
    <property type="match status" value="1"/>
</dbReference>
<dbReference type="InterPro" id="IPR011765">
    <property type="entry name" value="Pept_M16_N"/>
</dbReference>
<dbReference type="PANTHER" id="PTHR11851:SF49">
    <property type="entry name" value="MITOCHONDRIAL-PROCESSING PEPTIDASE SUBUNIT ALPHA"/>
    <property type="match status" value="1"/>
</dbReference>
<evidence type="ECO:0000259" key="2">
    <source>
        <dbReference type="Pfam" id="PF00675"/>
    </source>
</evidence>
<name>A0A2M7QI07_9BACT</name>
<sequence length="432" mass="49328">MKTEFITLPNGLRVLFIDTNTFPTITTLLLVGAGSRYENEKNNGVSHFLEHMFYKGSKKYPNPEIISQIIEGMGGYWNAFTSKDYTGYYIKASTDHFDQMIDMISDLLLNSLFDTLEIEKEKGVIVEEINMYEDVPQRRIRDIFENVMFKGNPLGYDIAGSKKTVTSFNRETFIDYKSKLYYPDNAVLVIAGGLNRTKNGTLRLKSFRTIIEEKFGEWKKEEKTTFIPIENSFTEPQIYIYPKKTEQAHFCFGYPTFMRDDPRKPAIKVLATVLGGGASSRLFQEVREKRGLCYYIGTGIEQYSDIGNIVTQAGVAKDIEKVKDAVRATQKEHSKIAKGIISDADIARSKEMLKGRLLLSLEDSFNIAHFYGMKQLHESKIESPEERIKQIETVTKDEIVSLAKDLFVPQKLTFTIIGPFEKDNITVTDLID</sequence>
<dbReference type="InterPro" id="IPR050361">
    <property type="entry name" value="MPP/UQCRC_Complex"/>
</dbReference>
<comment type="caution">
    <text evidence="4">The sequence shown here is derived from an EMBL/GenBank/DDBJ whole genome shotgun (WGS) entry which is preliminary data.</text>
</comment>
<dbReference type="EMBL" id="PFLI01000194">
    <property type="protein sequence ID" value="PIY71510.1"/>
    <property type="molecule type" value="Genomic_DNA"/>
</dbReference>
<dbReference type="InterPro" id="IPR007863">
    <property type="entry name" value="Peptidase_M16_C"/>
</dbReference>
<dbReference type="PANTHER" id="PTHR11851">
    <property type="entry name" value="METALLOPROTEASE"/>
    <property type="match status" value="1"/>
</dbReference>
<organism evidence="4 5">
    <name type="scientific">Candidatus Roizmanbacteria bacterium CG_4_10_14_0_8_um_filter_33_9</name>
    <dbReference type="NCBI Taxonomy" id="1974826"/>
    <lineage>
        <taxon>Bacteria</taxon>
        <taxon>Candidatus Roizmaniibacteriota</taxon>
    </lineage>
</organism>
<proteinExistence type="inferred from homology"/>
<reference evidence="5" key="1">
    <citation type="submission" date="2017-09" db="EMBL/GenBank/DDBJ databases">
        <title>Depth-based differentiation of microbial function through sediment-hosted aquifers and enrichment of novel symbionts in the deep terrestrial subsurface.</title>
        <authorList>
            <person name="Probst A.J."/>
            <person name="Ladd B."/>
            <person name="Jarett J.K."/>
            <person name="Geller-Mcgrath D.E."/>
            <person name="Sieber C.M.K."/>
            <person name="Emerson J.B."/>
            <person name="Anantharaman K."/>
            <person name="Thomas B.C."/>
            <person name="Malmstrom R."/>
            <person name="Stieglmeier M."/>
            <person name="Klingl A."/>
            <person name="Woyke T."/>
            <person name="Ryan C.M."/>
            <person name="Banfield J.F."/>
        </authorList>
    </citation>
    <scope>NUCLEOTIDE SEQUENCE [LARGE SCALE GENOMIC DNA]</scope>
</reference>
<dbReference type="InterPro" id="IPR011249">
    <property type="entry name" value="Metalloenz_LuxS/M16"/>
</dbReference>
<dbReference type="Pfam" id="PF05193">
    <property type="entry name" value="Peptidase_M16_C"/>
    <property type="match status" value="1"/>
</dbReference>
<protein>
    <recommendedName>
        <fullName evidence="6">Peptidase M16</fullName>
    </recommendedName>
</protein>
<feature type="domain" description="Peptidase M16 N-terminal" evidence="2">
    <location>
        <begin position="14"/>
        <end position="160"/>
    </location>
</feature>
<evidence type="ECO:0000313" key="5">
    <source>
        <dbReference type="Proteomes" id="UP000229401"/>
    </source>
</evidence>